<organism evidence="2 3">
    <name type="scientific">Rhodobium gokarnense</name>
    <dbReference type="NCBI Taxonomy" id="364296"/>
    <lineage>
        <taxon>Bacteria</taxon>
        <taxon>Pseudomonadati</taxon>
        <taxon>Pseudomonadota</taxon>
        <taxon>Alphaproteobacteria</taxon>
        <taxon>Hyphomicrobiales</taxon>
        <taxon>Rhodobiaceae</taxon>
        <taxon>Rhodobium</taxon>
    </lineage>
</organism>
<keyword evidence="1" id="KW-0732">Signal</keyword>
<sequence length="130" mass="13954">MTIRHHPFAIVLLIAASLGLAGCSGEPGEDDIRDAIKRDPGTRAGLELLFGGVQGVARRRGQATSGVTAQEFLDKAIIEKSGCKEAQGQPGYVCDFRMGNGTGKGPVNMSPPIKGRFFETNDGWTYQEMR</sequence>
<dbReference type="PROSITE" id="PS51257">
    <property type="entry name" value="PROKAR_LIPOPROTEIN"/>
    <property type="match status" value="1"/>
</dbReference>
<proteinExistence type="predicted"/>
<protein>
    <recommendedName>
        <fullName evidence="4">Lipoprotein</fullName>
    </recommendedName>
</protein>
<name>A0ABT3HEY0_9HYPH</name>
<dbReference type="RefSeq" id="WP_264602552.1">
    <property type="nucleotide sequence ID" value="NZ_JAOQNS010000010.1"/>
</dbReference>
<accession>A0ABT3HEY0</accession>
<feature type="signal peptide" evidence="1">
    <location>
        <begin position="1"/>
        <end position="21"/>
    </location>
</feature>
<evidence type="ECO:0000313" key="2">
    <source>
        <dbReference type="EMBL" id="MCW2308955.1"/>
    </source>
</evidence>
<evidence type="ECO:0008006" key="4">
    <source>
        <dbReference type="Google" id="ProtNLM"/>
    </source>
</evidence>
<evidence type="ECO:0000256" key="1">
    <source>
        <dbReference type="SAM" id="SignalP"/>
    </source>
</evidence>
<comment type="caution">
    <text evidence="2">The sequence shown here is derived from an EMBL/GenBank/DDBJ whole genome shotgun (WGS) entry which is preliminary data.</text>
</comment>
<dbReference type="Proteomes" id="UP001209755">
    <property type="component" value="Unassembled WGS sequence"/>
</dbReference>
<dbReference type="EMBL" id="JAOQNS010000010">
    <property type="protein sequence ID" value="MCW2308955.1"/>
    <property type="molecule type" value="Genomic_DNA"/>
</dbReference>
<evidence type="ECO:0000313" key="3">
    <source>
        <dbReference type="Proteomes" id="UP001209755"/>
    </source>
</evidence>
<feature type="chain" id="PRO_5046311162" description="Lipoprotein" evidence="1">
    <location>
        <begin position="22"/>
        <end position="130"/>
    </location>
</feature>
<gene>
    <name evidence="2" type="ORF">M2319_003306</name>
</gene>
<reference evidence="3" key="1">
    <citation type="submission" date="2023-07" db="EMBL/GenBank/DDBJ databases">
        <title>Genome sequencing of Purple Non-Sulfur Bacteria from various extreme environments.</title>
        <authorList>
            <person name="Mayer M."/>
        </authorList>
    </citation>
    <scope>NUCLEOTIDE SEQUENCE [LARGE SCALE GENOMIC DNA]</scope>
    <source>
        <strain evidence="3">DSM 17935</strain>
    </source>
</reference>
<keyword evidence="3" id="KW-1185">Reference proteome</keyword>